<dbReference type="RefSeq" id="WP_210852536.1">
    <property type="nucleotide sequence ID" value="NZ_JAGQDD010000003.1"/>
</dbReference>
<feature type="chain" id="PRO_5038003611" description="Glutaredoxin domain-containing protein" evidence="1">
    <location>
        <begin position="24"/>
        <end position="156"/>
    </location>
</feature>
<keyword evidence="1" id="KW-0732">Signal</keyword>
<comment type="caution">
    <text evidence="3">The sequence shown here is derived from an EMBL/GenBank/DDBJ whole genome shotgun (WGS) entry which is preliminary data.</text>
</comment>
<accession>A0A940Y9G5</accession>
<evidence type="ECO:0000256" key="1">
    <source>
        <dbReference type="SAM" id="SignalP"/>
    </source>
</evidence>
<dbReference type="EMBL" id="JAGQDD010000003">
    <property type="protein sequence ID" value="MBQ0930113.1"/>
    <property type="molecule type" value="Genomic_DNA"/>
</dbReference>
<reference evidence="3 4" key="1">
    <citation type="submission" date="2021-04" db="EMBL/GenBank/DDBJ databases">
        <title>The genome sequence of Ideonella sp. 3Y2.</title>
        <authorList>
            <person name="Liu Y."/>
        </authorList>
    </citation>
    <scope>NUCLEOTIDE SEQUENCE [LARGE SCALE GENOMIC DNA]</scope>
    <source>
        <strain evidence="3 4">3Y2</strain>
    </source>
</reference>
<name>A0A940Y9G5_9BURK</name>
<dbReference type="Proteomes" id="UP000676246">
    <property type="component" value="Unassembled WGS sequence"/>
</dbReference>
<dbReference type="InterPro" id="IPR002109">
    <property type="entry name" value="Glutaredoxin"/>
</dbReference>
<dbReference type="AlphaFoldDB" id="A0A940Y9G5"/>
<keyword evidence="4" id="KW-1185">Reference proteome</keyword>
<evidence type="ECO:0000313" key="3">
    <source>
        <dbReference type="EMBL" id="MBQ0930113.1"/>
    </source>
</evidence>
<protein>
    <recommendedName>
        <fullName evidence="2">Glutaredoxin domain-containing protein</fullName>
    </recommendedName>
</protein>
<gene>
    <name evidence="3" type="ORF">KAK03_06390</name>
</gene>
<feature type="signal peptide" evidence="1">
    <location>
        <begin position="1"/>
        <end position="23"/>
    </location>
</feature>
<dbReference type="Pfam" id="PF00462">
    <property type="entry name" value="Glutaredoxin"/>
    <property type="match status" value="1"/>
</dbReference>
<feature type="domain" description="Glutaredoxin" evidence="2">
    <location>
        <begin position="76"/>
        <end position="125"/>
    </location>
</feature>
<evidence type="ECO:0000259" key="2">
    <source>
        <dbReference type="Pfam" id="PF00462"/>
    </source>
</evidence>
<sequence length="156" mass="17084">MSINRRHWTLALLLGSLAGAARAESLEQRFRGFLDKLRSQGRQLIESRLPGLNEARTPTITRRTDNLPLGQGELAVFVAPGCRLCNDAMAQLRKLKVQFDVLDLGKSATARQSHALLGSPDLPVILMPTQMLVGYTAAKLNEALALDQQTLSQVPI</sequence>
<evidence type="ECO:0000313" key="4">
    <source>
        <dbReference type="Proteomes" id="UP000676246"/>
    </source>
</evidence>
<dbReference type="SUPFAM" id="SSF52833">
    <property type="entry name" value="Thioredoxin-like"/>
    <property type="match status" value="1"/>
</dbReference>
<proteinExistence type="predicted"/>
<dbReference type="Gene3D" id="3.40.30.10">
    <property type="entry name" value="Glutaredoxin"/>
    <property type="match status" value="1"/>
</dbReference>
<organism evidence="3 4">
    <name type="scientific">Ideonella alba</name>
    <dbReference type="NCBI Taxonomy" id="2824118"/>
    <lineage>
        <taxon>Bacteria</taxon>
        <taxon>Pseudomonadati</taxon>
        <taxon>Pseudomonadota</taxon>
        <taxon>Betaproteobacteria</taxon>
        <taxon>Burkholderiales</taxon>
        <taxon>Sphaerotilaceae</taxon>
        <taxon>Ideonella</taxon>
    </lineage>
</organism>
<dbReference type="InterPro" id="IPR036249">
    <property type="entry name" value="Thioredoxin-like_sf"/>
</dbReference>